<dbReference type="CDD" id="cd00293">
    <property type="entry name" value="USP-like"/>
    <property type="match status" value="1"/>
</dbReference>
<name>M1WQY9_PSEP2</name>
<comment type="subcellular location">
    <subcellularLocation>
        <location evidence="2">Cytoplasm</location>
    </subcellularLocation>
</comment>
<dbReference type="Gene3D" id="3.40.50.620">
    <property type="entry name" value="HUPs"/>
    <property type="match status" value="1"/>
</dbReference>
<dbReference type="InterPro" id="IPR006016">
    <property type="entry name" value="UspA"/>
</dbReference>
<dbReference type="PANTHER" id="PTHR46268">
    <property type="entry name" value="STRESS RESPONSE PROTEIN NHAX"/>
    <property type="match status" value="1"/>
</dbReference>
<dbReference type="InterPro" id="IPR006015">
    <property type="entry name" value="Universal_stress_UspA"/>
</dbReference>
<comment type="similarity">
    <text evidence="1 2">Belongs to the universal stress protein A family.</text>
</comment>
<dbReference type="Proteomes" id="UP000011724">
    <property type="component" value="Chromosome"/>
</dbReference>
<keyword evidence="5" id="KW-1185">Reference proteome</keyword>
<dbReference type="PIRSF" id="PIRSF006276">
    <property type="entry name" value="UspA"/>
    <property type="match status" value="1"/>
</dbReference>
<reference evidence="5" key="2">
    <citation type="journal article" date="2013" name="Stand. Genomic Sci.">
        <title>Complete genome sequence of Desulfocapsa sulfexigens, a marine deltaproteobacterium specialized in disproportionating inorganic sulfur compounds.</title>
        <authorList>
            <person name="Finster K.W."/>
            <person name="Kjeldsen K.U."/>
            <person name="Kube M."/>
            <person name="Reinhardt R."/>
            <person name="Mussmann M."/>
            <person name="Amann R."/>
            <person name="Schreiber L."/>
        </authorList>
    </citation>
    <scope>NUCLEOTIDE SEQUENCE [LARGE SCALE GENOMIC DNA]</scope>
    <source>
        <strain evidence="5">DSM 10523 / SB164P1</strain>
    </source>
</reference>
<evidence type="ECO:0000256" key="1">
    <source>
        <dbReference type="ARBA" id="ARBA00008791"/>
    </source>
</evidence>
<dbReference type="Pfam" id="PF00582">
    <property type="entry name" value="Usp"/>
    <property type="match status" value="1"/>
</dbReference>
<dbReference type="PANTHER" id="PTHR46268:SF6">
    <property type="entry name" value="UNIVERSAL STRESS PROTEIN UP12"/>
    <property type="match status" value="1"/>
</dbReference>
<reference evidence="4 5" key="1">
    <citation type="journal article" date="2013" name="PLoS ONE">
        <title>The first genomic and proteomic characterization of a deep-sea sulfate reducer: insights into the piezophilic lifestyle of Desulfovibrio piezophilus.</title>
        <authorList>
            <person name="Pradel N."/>
            <person name="Ji B."/>
            <person name="Gimenez G."/>
            <person name="Talla E."/>
            <person name="Lenoble P."/>
            <person name="Garel M."/>
            <person name="Tamburini C."/>
            <person name="Fourquet P."/>
            <person name="Lebrun R."/>
            <person name="Bertin P."/>
            <person name="Denis Y."/>
            <person name="Pophillat M."/>
            <person name="Barbe V."/>
            <person name="Ollivier B."/>
            <person name="Dolla A."/>
        </authorList>
    </citation>
    <scope>NUCLEOTIDE SEQUENCE [LARGE SCALE GENOMIC DNA]</scope>
    <source>
        <strain evidence="5">DSM 10523 / SB164P1</strain>
    </source>
</reference>
<dbReference type="HOGENOM" id="CLU_049301_11_0_7"/>
<evidence type="ECO:0000313" key="4">
    <source>
        <dbReference type="EMBL" id="CCH49254.1"/>
    </source>
</evidence>
<dbReference type="RefSeq" id="WP_015415298.1">
    <property type="nucleotide sequence ID" value="NC_020409.1"/>
</dbReference>
<dbReference type="eggNOG" id="COG0589">
    <property type="taxonomic scope" value="Bacteria"/>
</dbReference>
<dbReference type="KEGG" id="dpi:BN4_12019"/>
<feature type="domain" description="UspA" evidence="3">
    <location>
        <begin position="4"/>
        <end position="140"/>
    </location>
</feature>
<dbReference type="GO" id="GO:0005737">
    <property type="term" value="C:cytoplasm"/>
    <property type="evidence" value="ECO:0007669"/>
    <property type="project" value="UniProtKB-SubCell"/>
</dbReference>
<dbReference type="PRINTS" id="PR01438">
    <property type="entry name" value="UNVRSLSTRESS"/>
</dbReference>
<dbReference type="PATRIC" id="fig|879567.3.peg.2147"/>
<dbReference type="SUPFAM" id="SSF52402">
    <property type="entry name" value="Adenine nucleotide alpha hydrolases-like"/>
    <property type="match status" value="1"/>
</dbReference>
<dbReference type="OrthoDB" id="9788959at2"/>
<dbReference type="BioCyc" id="DPIE1322246:BN4_RS10150-MONOMER"/>
<gene>
    <name evidence="4" type="ordered locus">BN4_12019</name>
</gene>
<organism evidence="4 5">
    <name type="scientific">Pseudodesulfovibrio piezophilus (strain DSM 21447 / JCM 15486 / C1TLV30)</name>
    <name type="common">Desulfovibrio piezophilus</name>
    <dbReference type="NCBI Taxonomy" id="1322246"/>
    <lineage>
        <taxon>Bacteria</taxon>
        <taxon>Pseudomonadati</taxon>
        <taxon>Thermodesulfobacteriota</taxon>
        <taxon>Desulfovibrionia</taxon>
        <taxon>Desulfovibrionales</taxon>
        <taxon>Desulfovibrionaceae</taxon>
    </lineage>
</organism>
<dbReference type="EMBL" id="FO203427">
    <property type="protein sequence ID" value="CCH49254.1"/>
    <property type="molecule type" value="Genomic_DNA"/>
</dbReference>
<evidence type="ECO:0000259" key="3">
    <source>
        <dbReference type="Pfam" id="PF00582"/>
    </source>
</evidence>
<protein>
    <recommendedName>
        <fullName evidence="2">Universal stress protein</fullName>
    </recommendedName>
</protein>
<dbReference type="AlphaFoldDB" id="M1WQY9"/>
<accession>M1WQY9</accession>
<dbReference type="InterPro" id="IPR014729">
    <property type="entry name" value="Rossmann-like_a/b/a_fold"/>
</dbReference>
<keyword evidence="2" id="KW-0963">Cytoplasm</keyword>
<proteinExistence type="inferred from homology"/>
<sequence>MNISRILVPVDGSKHSDSAVTMAISLAKDKNASIVLLHIRRPVPVGLGKPNADDLLDYLTQGAETLMEQYRTQLDADGIDFVDLIIGGEVAEVVDNVAKVEKCDLIVMGSKGKSDLEGLIVGSTTHKVLHTTPLPVLVVK</sequence>
<evidence type="ECO:0000313" key="5">
    <source>
        <dbReference type="Proteomes" id="UP000011724"/>
    </source>
</evidence>
<evidence type="ECO:0000256" key="2">
    <source>
        <dbReference type="PIRNR" id="PIRNR006276"/>
    </source>
</evidence>
<dbReference type="STRING" id="1322246.BN4_12019"/>